<evidence type="ECO:0000256" key="5">
    <source>
        <dbReference type="ARBA" id="ARBA00022833"/>
    </source>
</evidence>
<dbReference type="CDD" id="cd00884">
    <property type="entry name" value="beta_CA_cladeB"/>
    <property type="match status" value="1"/>
</dbReference>
<dbReference type="InterPro" id="IPR015892">
    <property type="entry name" value="Carbonic_anhydrase_CS"/>
</dbReference>
<dbReference type="PANTHER" id="PTHR11002:SF76">
    <property type="entry name" value="CARBONIC ANHYDRASE"/>
    <property type="match status" value="1"/>
</dbReference>
<proteinExistence type="inferred from homology"/>
<evidence type="ECO:0000313" key="10">
    <source>
        <dbReference type="Proteomes" id="UP000595197"/>
    </source>
</evidence>
<evidence type="ECO:0000256" key="7">
    <source>
        <dbReference type="ARBA" id="ARBA00048348"/>
    </source>
</evidence>
<keyword evidence="10" id="KW-1185">Reference proteome</keyword>
<gene>
    <name evidence="9" type="ORF">IGS68_04710</name>
</gene>
<evidence type="ECO:0000256" key="2">
    <source>
        <dbReference type="ARBA" id="ARBA00006217"/>
    </source>
</evidence>
<evidence type="ECO:0000256" key="1">
    <source>
        <dbReference type="ARBA" id="ARBA00001947"/>
    </source>
</evidence>
<comment type="catalytic activity">
    <reaction evidence="7 8">
        <text>hydrogencarbonate + H(+) = CO2 + H2O</text>
        <dbReference type="Rhea" id="RHEA:10748"/>
        <dbReference type="ChEBI" id="CHEBI:15377"/>
        <dbReference type="ChEBI" id="CHEBI:15378"/>
        <dbReference type="ChEBI" id="CHEBI:16526"/>
        <dbReference type="ChEBI" id="CHEBI:17544"/>
        <dbReference type="EC" id="4.2.1.1"/>
    </reaction>
</comment>
<dbReference type="Pfam" id="PF00484">
    <property type="entry name" value="Pro_CA"/>
    <property type="match status" value="1"/>
</dbReference>
<reference evidence="9" key="1">
    <citation type="submission" date="2021-02" db="EMBL/GenBank/DDBJ databases">
        <title>Skermanella TT6 skin isolate.</title>
        <authorList>
            <person name="Lee K."/>
            <person name="Ganzorig M."/>
        </authorList>
    </citation>
    <scope>NUCLEOTIDE SEQUENCE</scope>
    <source>
        <strain evidence="9">TT6</strain>
    </source>
</reference>
<comment type="function">
    <text evidence="8">Reversible hydration of carbon dioxide.</text>
</comment>
<dbReference type="SMART" id="SM00947">
    <property type="entry name" value="Pro_CA"/>
    <property type="match status" value="1"/>
</dbReference>
<evidence type="ECO:0000256" key="6">
    <source>
        <dbReference type="ARBA" id="ARBA00023239"/>
    </source>
</evidence>
<dbReference type="InterPro" id="IPR045066">
    <property type="entry name" value="Beta_CA_cladeB"/>
</dbReference>
<dbReference type="SUPFAM" id="SSF53056">
    <property type="entry name" value="beta-carbonic anhydrase, cab"/>
    <property type="match status" value="1"/>
</dbReference>
<dbReference type="InterPro" id="IPR036874">
    <property type="entry name" value="Carbonic_anhydrase_sf"/>
</dbReference>
<dbReference type="PANTHER" id="PTHR11002">
    <property type="entry name" value="CARBONIC ANHYDRASE"/>
    <property type="match status" value="1"/>
</dbReference>
<keyword evidence="6 8" id="KW-0456">Lyase</keyword>
<evidence type="ECO:0000313" key="9">
    <source>
        <dbReference type="EMBL" id="QQP90551.1"/>
    </source>
</evidence>
<keyword evidence="5 8" id="KW-0862">Zinc</keyword>
<keyword evidence="4" id="KW-0479">Metal-binding</keyword>
<dbReference type="Proteomes" id="UP000595197">
    <property type="component" value="Chromosome"/>
</dbReference>
<comment type="cofactor">
    <cofactor evidence="1">
        <name>Zn(2+)</name>
        <dbReference type="ChEBI" id="CHEBI:29105"/>
    </cofactor>
</comment>
<name>A0ABX7B847_9PROT</name>
<dbReference type="Gene3D" id="3.40.1050.10">
    <property type="entry name" value="Carbonic anhydrase"/>
    <property type="match status" value="1"/>
</dbReference>
<dbReference type="EC" id="4.2.1.1" evidence="3 8"/>
<accession>A0ABX7B847</accession>
<evidence type="ECO:0000256" key="3">
    <source>
        <dbReference type="ARBA" id="ARBA00012925"/>
    </source>
</evidence>
<dbReference type="PROSITE" id="PS00704">
    <property type="entry name" value="PROK_CO2_ANHYDRASE_1"/>
    <property type="match status" value="1"/>
</dbReference>
<comment type="similarity">
    <text evidence="2 8">Belongs to the beta-class carbonic anhydrase family.</text>
</comment>
<protein>
    <recommendedName>
        <fullName evidence="3 8">Carbonic anhydrase</fullName>
        <ecNumber evidence="3 8">4.2.1.1</ecNumber>
    </recommendedName>
    <alternativeName>
        <fullName evidence="8">Carbonate dehydratase</fullName>
    </alternativeName>
</protein>
<sequence>MSSIDRLIAGFKAFRVSNFEHRPELFEQLVSRGQAPEVLMIACSDSRVDPALLLNAQPGELFVVRNVANLVPPYEPDGRHHGTSAALEFAVRDLKVSHIVVLGHSRCGGMAALRNSALGERSDREFIAPWVSIAEEACHCADAGTLAGPDGARLVEQAALKVSLANLMTFPWVRDRVESGELQLHAWWFNLEKGELWAVTDDAEPPAPIA</sequence>
<dbReference type="PROSITE" id="PS00705">
    <property type="entry name" value="PROK_CO2_ANHYDRASE_2"/>
    <property type="match status" value="1"/>
</dbReference>
<dbReference type="EMBL" id="CP067420">
    <property type="protein sequence ID" value="QQP90551.1"/>
    <property type="molecule type" value="Genomic_DNA"/>
</dbReference>
<organism evidence="9 10">
    <name type="scientific">Skermanella cutis</name>
    <dbReference type="NCBI Taxonomy" id="2775420"/>
    <lineage>
        <taxon>Bacteria</taxon>
        <taxon>Pseudomonadati</taxon>
        <taxon>Pseudomonadota</taxon>
        <taxon>Alphaproteobacteria</taxon>
        <taxon>Rhodospirillales</taxon>
        <taxon>Azospirillaceae</taxon>
        <taxon>Skermanella</taxon>
    </lineage>
</organism>
<evidence type="ECO:0000256" key="8">
    <source>
        <dbReference type="RuleBase" id="RU003956"/>
    </source>
</evidence>
<evidence type="ECO:0000256" key="4">
    <source>
        <dbReference type="ARBA" id="ARBA00022723"/>
    </source>
</evidence>
<dbReference type="InterPro" id="IPR001765">
    <property type="entry name" value="Carbonic_anhydrase"/>
</dbReference>
<dbReference type="RefSeq" id="WP_201077709.1">
    <property type="nucleotide sequence ID" value="NZ_CP067420.1"/>
</dbReference>